<comment type="subcellular location">
    <subcellularLocation>
        <location evidence="6">Nucleus</location>
    </subcellularLocation>
</comment>
<feature type="domain" description="E2F/DP family winged-helix DNA-binding" evidence="8">
    <location>
        <begin position="11"/>
        <end position="73"/>
    </location>
</feature>
<feature type="domain" description="E2F/DP family winged-helix DNA-binding" evidence="8">
    <location>
        <begin position="133"/>
        <end position="213"/>
    </location>
</feature>
<dbReference type="Gene3D" id="1.10.10.10">
    <property type="entry name" value="Winged helix-like DNA-binding domain superfamily/Winged helix DNA-binding domain"/>
    <property type="match status" value="2"/>
</dbReference>
<name>A0ABQ7NC54_BRACM</name>
<keyword evidence="5" id="KW-0131">Cell cycle</keyword>
<evidence type="ECO:0000313" key="9">
    <source>
        <dbReference type="EMBL" id="KAG5408485.1"/>
    </source>
</evidence>
<dbReference type="PANTHER" id="PTHR12081">
    <property type="entry name" value="TRANSCRIPTION FACTOR E2F"/>
    <property type="match status" value="1"/>
</dbReference>
<evidence type="ECO:0000256" key="3">
    <source>
        <dbReference type="ARBA" id="ARBA00023125"/>
    </source>
</evidence>
<dbReference type="PANTHER" id="PTHR12081:SF104">
    <property type="entry name" value="E2F TRANSCRIPTION FACTOR-LIKE E2FD"/>
    <property type="match status" value="1"/>
</dbReference>
<organism evidence="9 10">
    <name type="scientific">Brassica rapa subsp. trilocularis</name>
    <dbReference type="NCBI Taxonomy" id="1813537"/>
    <lineage>
        <taxon>Eukaryota</taxon>
        <taxon>Viridiplantae</taxon>
        <taxon>Streptophyta</taxon>
        <taxon>Embryophyta</taxon>
        <taxon>Tracheophyta</taxon>
        <taxon>Spermatophyta</taxon>
        <taxon>Magnoliopsida</taxon>
        <taxon>eudicotyledons</taxon>
        <taxon>Gunneridae</taxon>
        <taxon>Pentapetalae</taxon>
        <taxon>rosids</taxon>
        <taxon>malvids</taxon>
        <taxon>Brassicales</taxon>
        <taxon>Brassicaceae</taxon>
        <taxon>Brassiceae</taxon>
        <taxon>Brassica</taxon>
    </lineage>
</organism>
<comment type="similarity">
    <text evidence="1 6">Belongs to the E2F/DP family.</text>
</comment>
<reference evidence="9 10" key="1">
    <citation type="submission" date="2021-03" db="EMBL/GenBank/DDBJ databases">
        <authorList>
            <person name="King G.J."/>
            <person name="Bancroft I."/>
            <person name="Baten A."/>
            <person name="Bloomfield J."/>
            <person name="Borpatragohain P."/>
            <person name="He Z."/>
            <person name="Irish N."/>
            <person name="Irwin J."/>
            <person name="Liu K."/>
            <person name="Mauleon R.P."/>
            <person name="Moore J."/>
            <person name="Morris R."/>
            <person name="Ostergaard L."/>
            <person name="Wang B."/>
            <person name="Wells R."/>
        </authorList>
    </citation>
    <scope>NUCLEOTIDE SEQUENCE [LARGE SCALE GENOMIC DNA]</scope>
    <source>
        <strain evidence="9">R-o-18</strain>
        <tissue evidence="9">Leaf</tissue>
    </source>
</reference>
<dbReference type="Pfam" id="PF02319">
    <property type="entry name" value="WHD_E2F_TDP"/>
    <property type="match status" value="2"/>
</dbReference>
<evidence type="ECO:0000256" key="6">
    <source>
        <dbReference type="RuleBase" id="RU003796"/>
    </source>
</evidence>
<evidence type="ECO:0000256" key="1">
    <source>
        <dbReference type="ARBA" id="ARBA00010940"/>
    </source>
</evidence>
<protein>
    <recommendedName>
        <fullName evidence="8">E2F/DP family winged-helix DNA-binding domain-containing protein</fullName>
    </recommendedName>
</protein>
<comment type="caution">
    <text evidence="9">The sequence shown here is derived from an EMBL/GenBank/DDBJ whole genome shotgun (WGS) entry which is preliminary data.</text>
</comment>
<dbReference type="InterPro" id="IPR015633">
    <property type="entry name" value="E2F"/>
</dbReference>
<keyword evidence="10" id="KW-1185">Reference proteome</keyword>
<dbReference type="InterPro" id="IPR036388">
    <property type="entry name" value="WH-like_DNA-bd_sf"/>
</dbReference>
<accession>A0ABQ7NC54</accession>
<sequence length="382" mass="43421">MESLGRQSYSRKEKSLGVLVSNFLRLYNRDDVDLIGLDDAAGVERRRIYDVVNILESIGLVARRGKNQYSWRGFGQVPPVLSLLKEEGMREKFGIIPCVTNSEMVLYDQVREEPLKLSPDDQENSPSPKLDSKKEKSLWVLAQNFVKLFLCSDDDLITLDGATKALLNVSQDPMNMRTKVRRLYDIANVFSSMNLIEKTHIPETKKPAYRWLGAKAIAEARFLTAPASLCDRIEPKKRAFGTEITNFTTKRAKTDCSIDRKHYESQNTCSVIKQEQCDSKSAVKRSLPPADTSKKTNAGKSNNQSIDVLENLSSAHTLQYCNHVNWSSRPLHRDMEDMACRVWSEMTSPGRYYNYPMGAKNADVFSLQQRKHLLADQQSLIL</sequence>
<keyword evidence="2 6" id="KW-0805">Transcription regulation</keyword>
<evidence type="ECO:0000259" key="8">
    <source>
        <dbReference type="SMART" id="SM01372"/>
    </source>
</evidence>
<proteinExistence type="inferred from homology"/>
<keyword evidence="4 6" id="KW-0804">Transcription</keyword>
<dbReference type="EMBL" id="JADBGQ010000002">
    <property type="protein sequence ID" value="KAG5408485.1"/>
    <property type="molecule type" value="Genomic_DNA"/>
</dbReference>
<dbReference type="SMART" id="SM01372">
    <property type="entry name" value="E2F_TDP"/>
    <property type="match status" value="2"/>
</dbReference>
<gene>
    <name evidence="9" type="primary">A02p006440.1_BraROA</name>
    <name evidence="9" type="ORF">IGI04_004804</name>
</gene>
<keyword evidence="6" id="KW-0539">Nucleus</keyword>
<keyword evidence="3 6" id="KW-0238">DNA-binding</keyword>
<dbReference type="Proteomes" id="UP000823674">
    <property type="component" value="Chromosome A02"/>
</dbReference>
<evidence type="ECO:0000256" key="2">
    <source>
        <dbReference type="ARBA" id="ARBA00023015"/>
    </source>
</evidence>
<dbReference type="InterPro" id="IPR036390">
    <property type="entry name" value="WH_DNA-bd_sf"/>
</dbReference>
<evidence type="ECO:0000256" key="4">
    <source>
        <dbReference type="ARBA" id="ARBA00023163"/>
    </source>
</evidence>
<evidence type="ECO:0000313" key="10">
    <source>
        <dbReference type="Proteomes" id="UP000823674"/>
    </source>
</evidence>
<dbReference type="InterPro" id="IPR003316">
    <property type="entry name" value="E2F_WHTH_DNA-bd_dom"/>
</dbReference>
<dbReference type="SUPFAM" id="SSF46785">
    <property type="entry name" value="Winged helix' DNA-binding domain"/>
    <property type="match status" value="2"/>
</dbReference>
<feature type="region of interest" description="Disordered" evidence="7">
    <location>
        <begin position="280"/>
        <end position="303"/>
    </location>
</feature>
<evidence type="ECO:0000256" key="7">
    <source>
        <dbReference type="SAM" id="MobiDB-lite"/>
    </source>
</evidence>
<evidence type="ECO:0000256" key="5">
    <source>
        <dbReference type="ARBA" id="ARBA00023306"/>
    </source>
</evidence>